<keyword evidence="3" id="KW-1185">Reference proteome</keyword>
<organism evidence="2 3">
    <name type="scientific">Polaribacter aquimarinus</name>
    <dbReference type="NCBI Taxonomy" id="2100726"/>
    <lineage>
        <taxon>Bacteria</taxon>
        <taxon>Pseudomonadati</taxon>
        <taxon>Bacteroidota</taxon>
        <taxon>Flavobacteriia</taxon>
        <taxon>Flavobacteriales</taxon>
        <taxon>Flavobacteriaceae</taxon>
    </lineage>
</organism>
<dbReference type="Proteomes" id="UP000245670">
    <property type="component" value="Unassembled WGS sequence"/>
</dbReference>
<comment type="caution">
    <text evidence="2">The sequence shown here is derived from an EMBL/GenBank/DDBJ whole genome shotgun (WGS) entry which is preliminary data.</text>
</comment>
<evidence type="ECO:0000256" key="1">
    <source>
        <dbReference type="SAM" id="Phobius"/>
    </source>
</evidence>
<feature type="transmembrane region" description="Helical" evidence="1">
    <location>
        <begin position="94"/>
        <end position="117"/>
    </location>
</feature>
<keyword evidence="1" id="KW-0472">Membrane</keyword>
<sequence>MKERNLYLSHFYFIGQFILLSSFYAKVLKGKKLISFIKNILILVIILLIGYYSLYPKDYFKWNVFEISITSVPLLVYSFLFFTQRIEIKTSRSFIYFNSGFFVYLLSSTLLFTLGNIGLGNLELRPIKLFVWKVNSILYIIYQILVFLEWYKNFRKKESSELKSSINT</sequence>
<evidence type="ECO:0000313" key="2">
    <source>
        <dbReference type="EMBL" id="PWG05702.1"/>
    </source>
</evidence>
<proteinExistence type="predicted"/>
<reference evidence="2 3" key="1">
    <citation type="submission" date="2018-05" db="EMBL/GenBank/DDBJ databases">
        <title>Polaribacter aquimarinus sp. nov., isolated from sediment in a sediment of sea.</title>
        <authorList>
            <person name="Lu D."/>
        </authorList>
    </citation>
    <scope>NUCLEOTIDE SEQUENCE [LARGE SCALE GENOMIC DNA]</scope>
    <source>
        <strain evidence="2 3">ZY113</strain>
    </source>
</reference>
<evidence type="ECO:0000313" key="3">
    <source>
        <dbReference type="Proteomes" id="UP000245670"/>
    </source>
</evidence>
<feature type="transmembrane region" description="Helical" evidence="1">
    <location>
        <begin position="60"/>
        <end position="82"/>
    </location>
</feature>
<dbReference type="AlphaFoldDB" id="A0A2U2JBK4"/>
<dbReference type="EMBL" id="QFFG01000002">
    <property type="protein sequence ID" value="PWG05702.1"/>
    <property type="molecule type" value="Genomic_DNA"/>
</dbReference>
<gene>
    <name evidence="2" type="ORF">DIS07_04455</name>
</gene>
<accession>A0A2U2JBK4</accession>
<protein>
    <submittedName>
        <fullName evidence="2">Uncharacterized protein</fullName>
    </submittedName>
</protein>
<keyword evidence="1" id="KW-0812">Transmembrane</keyword>
<feature type="transmembrane region" description="Helical" evidence="1">
    <location>
        <begin position="6"/>
        <end position="24"/>
    </location>
</feature>
<feature type="transmembrane region" description="Helical" evidence="1">
    <location>
        <begin position="36"/>
        <end position="54"/>
    </location>
</feature>
<feature type="transmembrane region" description="Helical" evidence="1">
    <location>
        <begin position="129"/>
        <end position="151"/>
    </location>
</feature>
<keyword evidence="1" id="KW-1133">Transmembrane helix</keyword>
<name>A0A2U2JBK4_9FLAO</name>